<dbReference type="InterPro" id="IPR029063">
    <property type="entry name" value="SAM-dependent_MTases_sf"/>
</dbReference>
<dbReference type="GeneID" id="99726882"/>
<accession>A0A171KSC2</accession>
<proteinExistence type="predicted"/>
<dbReference type="SUPFAM" id="SSF51197">
    <property type="entry name" value="Clavaminate synthase-like"/>
    <property type="match status" value="1"/>
</dbReference>
<feature type="domain" description="TehB/YeaR-like" evidence="2">
    <location>
        <begin position="8"/>
        <end position="88"/>
    </location>
</feature>
<comment type="caution">
    <text evidence="3">The sequence shown here is derived from an EMBL/GenBank/DDBJ whole genome shotgun (WGS) entry which is preliminary data.</text>
</comment>
<dbReference type="NCBIfam" id="TIGR00477">
    <property type="entry name" value="tehB"/>
    <property type="match status" value="1"/>
</dbReference>
<organism evidence="3 4">
    <name type="scientific">Kerstersia gyiorum</name>
    <dbReference type="NCBI Taxonomy" id="206506"/>
    <lineage>
        <taxon>Bacteria</taxon>
        <taxon>Pseudomonadati</taxon>
        <taxon>Pseudomonadota</taxon>
        <taxon>Betaproteobacteria</taxon>
        <taxon>Burkholderiales</taxon>
        <taxon>Alcaligenaceae</taxon>
        <taxon>Kerstersia</taxon>
    </lineage>
</organism>
<dbReference type="Pfam" id="PF09313">
    <property type="entry name" value="TehB-like"/>
    <property type="match status" value="1"/>
</dbReference>
<reference evidence="3 4" key="1">
    <citation type="submission" date="2015-04" db="EMBL/GenBank/DDBJ databases">
        <title>Genome sequence of Kerstersia gyiorum CG1.</title>
        <authorList>
            <person name="Greninger A.L."/>
            <person name="Kozyreva V."/>
            <person name="Chaturvedi V."/>
        </authorList>
    </citation>
    <scope>NUCLEOTIDE SEQUENCE [LARGE SCALE GENOMIC DNA]</scope>
    <source>
        <strain evidence="3 4">CG1</strain>
    </source>
</reference>
<dbReference type="PANTHER" id="PTHR43464:SF49">
    <property type="entry name" value="TELLURITE METHYLTRANSFERASE"/>
    <property type="match status" value="1"/>
</dbReference>
<dbReference type="NCBIfam" id="NF008405">
    <property type="entry name" value="PRK11207.1"/>
    <property type="match status" value="1"/>
</dbReference>
<dbReference type="Gene3D" id="2.60.120.10">
    <property type="entry name" value="Jelly Rolls"/>
    <property type="match status" value="1"/>
</dbReference>
<dbReference type="RefSeq" id="WP_068370737.1">
    <property type="nucleotide sequence ID" value="NZ_CP169556.1"/>
</dbReference>
<dbReference type="GO" id="GO:0005737">
    <property type="term" value="C:cytoplasm"/>
    <property type="evidence" value="ECO:0007669"/>
    <property type="project" value="InterPro"/>
</dbReference>
<keyword evidence="4" id="KW-1185">Reference proteome</keyword>
<dbReference type="GO" id="GO:0008757">
    <property type="term" value="F:S-adenosylmethionine-dependent methyltransferase activity"/>
    <property type="evidence" value="ECO:0007669"/>
    <property type="project" value="InterPro"/>
</dbReference>
<dbReference type="SUPFAM" id="SSF53335">
    <property type="entry name" value="S-adenosyl-L-methionine-dependent methyltransferases"/>
    <property type="match status" value="1"/>
</dbReference>
<dbReference type="PATRIC" id="fig|206506.3.peg.2018"/>
<gene>
    <name evidence="3" type="ORF">AAV32_09420</name>
</gene>
<feature type="domain" description="Tellurite resistance methyltransferase TehB-like" evidence="1">
    <location>
        <begin position="90"/>
        <end position="286"/>
    </location>
</feature>
<dbReference type="PIRSF" id="PIRSF005215">
    <property type="entry name" value="TehB"/>
    <property type="match status" value="1"/>
</dbReference>
<evidence type="ECO:0000313" key="4">
    <source>
        <dbReference type="Proteomes" id="UP000078084"/>
    </source>
</evidence>
<dbReference type="Gene3D" id="3.40.50.150">
    <property type="entry name" value="Vaccinia Virus protein VP39"/>
    <property type="match status" value="1"/>
</dbReference>
<dbReference type="GO" id="GO:0046690">
    <property type="term" value="P:response to tellurium ion"/>
    <property type="evidence" value="ECO:0007669"/>
    <property type="project" value="InterPro"/>
</dbReference>
<dbReference type="InterPro" id="IPR014710">
    <property type="entry name" value="RmlC-like_jellyroll"/>
</dbReference>
<evidence type="ECO:0000259" key="2">
    <source>
        <dbReference type="Pfam" id="PF09313"/>
    </source>
</evidence>
<dbReference type="Pfam" id="PF03848">
    <property type="entry name" value="TehB"/>
    <property type="match status" value="1"/>
</dbReference>
<sequence>MDALLCYKTLPVWDAGTLPEAFQRNHNTKAGTWAKLTILRGSLDFALTDGQGELLETLHCTQDAQPPLIEPQQWHRIAGFSPDIQCQLAFLCEPADYLSKKHGWTRTHSEVLEAAQHLPARACKVLDLGCGKGRNTLYLAMQGHEVTAWDKDAGSIAQLREVAGQEGWGGVTADVANLDEPGLALGGAYDFILSTVVMMFLQPETVHPLIARMREATAPGGLNLIVAAMDTQDCPCPVPFPFTFREGELAGLYADWEILKSNEDLGTLHRKDAEGKRIQLRFATLLARRPA</sequence>
<dbReference type="EMBL" id="LBNE01000005">
    <property type="protein sequence ID" value="KKO71789.1"/>
    <property type="molecule type" value="Genomic_DNA"/>
</dbReference>
<dbReference type="InterPro" id="IPR015392">
    <property type="entry name" value="TehB/YeaR-like_dom"/>
</dbReference>
<dbReference type="InterPro" id="IPR015985">
    <property type="entry name" value="TehB-like_dom"/>
</dbReference>
<dbReference type="STRING" id="206506.AAV32_09420"/>
<dbReference type="InterPro" id="IPR014431">
    <property type="entry name" value="Tellurite-R_TehB-2"/>
</dbReference>
<dbReference type="AlphaFoldDB" id="A0A171KSC2"/>
<dbReference type="PANTHER" id="PTHR43464">
    <property type="entry name" value="METHYLTRANSFERASE"/>
    <property type="match status" value="1"/>
</dbReference>
<dbReference type="NCBIfam" id="NF008992">
    <property type="entry name" value="PRK12335.1"/>
    <property type="match status" value="1"/>
</dbReference>
<dbReference type="CDD" id="cd02440">
    <property type="entry name" value="AdoMet_MTases"/>
    <property type="match status" value="1"/>
</dbReference>
<evidence type="ECO:0000313" key="3">
    <source>
        <dbReference type="EMBL" id="KKO71789.1"/>
    </source>
</evidence>
<evidence type="ECO:0000259" key="1">
    <source>
        <dbReference type="Pfam" id="PF03848"/>
    </source>
</evidence>
<name>A0A171KSC2_9BURK</name>
<protein>
    <submittedName>
        <fullName evidence="3">Tellurite resistance protein TehB</fullName>
    </submittedName>
</protein>
<dbReference type="Proteomes" id="UP000078084">
    <property type="component" value="Unassembled WGS sequence"/>
</dbReference>
<dbReference type="InterPro" id="IPR004537">
    <property type="entry name" value="Tellurite-R_MeTrfase_TehB"/>
</dbReference>